<gene>
    <name evidence="2" type="ORF">BW737_001490</name>
</gene>
<keyword evidence="3" id="KW-1185">Reference proteome</keyword>
<accession>A0ABX4MDZ8</accession>
<reference evidence="2 3" key="1">
    <citation type="submission" date="2017-10" db="EMBL/GenBank/DDBJ databases">
        <title>Draft genome sequence of cellulolytic Actinomyces sp CtC72 isolated from cattle rumen fluid.</title>
        <authorList>
            <person name="Joshi A.J."/>
            <person name="Vasudevan G."/>
            <person name="Lanjekar V.B."/>
            <person name="Hivarkar S."/>
            <person name="Engineer A."/>
            <person name="Pore S.D."/>
            <person name="Dhakephalkar P.K."/>
            <person name="Dagar S."/>
        </authorList>
    </citation>
    <scope>NUCLEOTIDE SEQUENCE [LARGE SCALE GENOMIC DNA]</scope>
    <source>
        <strain evidence="3">CtC72</strain>
    </source>
</reference>
<dbReference type="EMBL" id="MTPX02000009">
    <property type="protein sequence ID" value="PHP53663.1"/>
    <property type="molecule type" value="Genomic_DNA"/>
</dbReference>
<keyword evidence="1" id="KW-1133">Transmembrane helix</keyword>
<evidence type="ECO:0000313" key="2">
    <source>
        <dbReference type="EMBL" id="PHP53663.1"/>
    </source>
</evidence>
<keyword evidence="1" id="KW-0812">Transmembrane</keyword>
<evidence type="ECO:0000313" key="3">
    <source>
        <dbReference type="Proteomes" id="UP000194577"/>
    </source>
</evidence>
<protein>
    <submittedName>
        <fullName evidence="2">Uncharacterized protein</fullName>
    </submittedName>
</protein>
<organism evidence="2 3">
    <name type="scientific">Actinomyces ruminis</name>
    <dbReference type="NCBI Taxonomy" id="1937003"/>
    <lineage>
        <taxon>Bacteria</taxon>
        <taxon>Bacillati</taxon>
        <taxon>Actinomycetota</taxon>
        <taxon>Actinomycetes</taxon>
        <taxon>Actinomycetales</taxon>
        <taxon>Actinomycetaceae</taxon>
        <taxon>Actinomyces</taxon>
    </lineage>
</organism>
<comment type="caution">
    <text evidence="2">The sequence shown here is derived from an EMBL/GenBank/DDBJ whole genome shotgun (WGS) entry which is preliminary data.</text>
</comment>
<proteinExistence type="predicted"/>
<feature type="transmembrane region" description="Helical" evidence="1">
    <location>
        <begin position="14"/>
        <end position="37"/>
    </location>
</feature>
<sequence length="93" mass="9563">MDADGLPSLTVPRIVAVGGVVAALVGVALFVAAVAVAPNVNEQDAVSIDQGGQPTTLSLLEDTEYGFFSADTAMACTVLDRLALPWTSTSWII</sequence>
<keyword evidence="1" id="KW-0472">Membrane</keyword>
<name>A0ABX4MDZ8_9ACTO</name>
<evidence type="ECO:0000256" key="1">
    <source>
        <dbReference type="SAM" id="Phobius"/>
    </source>
</evidence>
<dbReference type="Proteomes" id="UP000194577">
    <property type="component" value="Unassembled WGS sequence"/>
</dbReference>